<reference evidence="4 5" key="1">
    <citation type="submission" date="2024-04" db="EMBL/GenBank/DDBJ databases">
        <authorList>
            <consortium name="Genoscope - CEA"/>
            <person name="William W."/>
        </authorList>
    </citation>
    <scope>NUCLEOTIDE SEQUENCE [LARGE SCALE GENOMIC DNA]</scope>
</reference>
<dbReference type="SUPFAM" id="SSF47203">
    <property type="entry name" value="Acyl-CoA dehydrogenase C-terminal domain-like"/>
    <property type="match status" value="1"/>
</dbReference>
<dbReference type="PANTHER" id="PTHR48083:SF20">
    <property type="entry name" value="LONG-CHAIN SPECIFIC ACYL-COA DEHYDROGENASE, MITOCHONDRIAL"/>
    <property type="match status" value="1"/>
</dbReference>
<dbReference type="GO" id="GO:0050660">
    <property type="term" value="F:flavin adenine dinucleotide binding"/>
    <property type="evidence" value="ECO:0007669"/>
    <property type="project" value="TreeGrafter"/>
</dbReference>
<dbReference type="GO" id="GO:0004466">
    <property type="term" value="F:long-chain fatty acyl-CoA dehydrogenase activity"/>
    <property type="evidence" value="ECO:0007669"/>
    <property type="project" value="TreeGrafter"/>
</dbReference>
<gene>
    <name evidence="4" type="ORF">GSLYS_00019487001</name>
</gene>
<keyword evidence="2" id="KW-0560">Oxidoreductase</keyword>
<accession>A0AAV2IH29</accession>
<dbReference type="PANTHER" id="PTHR48083">
    <property type="entry name" value="MEDIUM-CHAIN SPECIFIC ACYL-COA DEHYDROGENASE, MITOCHONDRIAL-RELATED"/>
    <property type="match status" value="1"/>
</dbReference>
<dbReference type="Gene3D" id="1.20.140.10">
    <property type="entry name" value="Butyryl-CoA Dehydrogenase, subunit A, domain 3"/>
    <property type="match status" value="1"/>
</dbReference>
<dbReference type="GO" id="GO:0005739">
    <property type="term" value="C:mitochondrion"/>
    <property type="evidence" value="ECO:0007669"/>
    <property type="project" value="TreeGrafter"/>
</dbReference>
<protein>
    <recommendedName>
        <fullName evidence="3">Acyl-CoA dehydrogenase/oxidase C-terminal domain-containing protein</fullName>
    </recommendedName>
</protein>
<dbReference type="InterPro" id="IPR006089">
    <property type="entry name" value="Acyl-CoA_DH_CS"/>
</dbReference>
<comment type="caution">
    <text evidence="4">The sequence shown here is derived from an EMBL/GenBank/DDBJ whole genome shotgun (WGS) entry which is preliminary data.</text>
</comment>
<organism evidence="4 5">
    <name type="scientific">Lymnaea stagnalis</name>
    <name type="common">Great pond snail</name>
    <name type="synonym">Helix stagnalis</name>
    <dbReference type="NCBI Taxonomy" id="6523"/>
    <lineage>
        <taxon>Eukaryota</taxon>
        <taxon>Metazoa</taxon>
        <taxon>Spiralia</taxon>
        <taxon>Lophotrochozoa</taxon>
        <taxon>Mollusca</taxon>
        <taxon>Gastropoda</taxon>
        <taxon>Heterobranchia</taxon>
        <taxon>Euthyneura</taxon>
        <taxon>Panpulmonata</taxon>
        <taxon>Hygrophila</taxon>
        <taxon>Lymnaeoidea</taxon>
        <taxon>Lymnaeidae</taxon>
        <taxon>Lymnaea</taxon>
    </lineage>
</organism>
<proteinExistence type="predicted"/>
<evidence type="ECO:0000313" key="5">
    <source>
        <dbReference type="Proteomes" id="UP001497497"/>
    </source>
</evidence>
<evidence type="ECO:0000256" key="1">
    <source>
        <dbReference type="ARBA" id="ARBA00022630"/>
    </source>
</evidence>
<dbReference type="AlphaFoldDB" id="A0AAV2IH29"/>
<evidence type="ECO:0000313" key="4">
    <source>
        <dbReference type="EMBL" id="CAL1546110.1"/>
    </source>
</evidence>
<dbReference type="InterPro" id="IPR036250">
    <property type="entry name" value="AcylCo_DH-like_C"/>
</dbReference>
<evidence type="ECO:0000259" key="3">
    <source>
        <dbReference type="Pfam" id="PF00441"/>
    </source>
</evidence>
<name>A0AAV2IH29_LYMST</name>
<dbReference type="Proteomes" id="UP001497497">
    <property type="component" value="Unassembled WGS sequence"/>
</dbReference>
<dbReference type="PROSITE" id="PS00073">
    <property type="entry name" value="ACYL_COA_DH_2"/>
    <property type="match status" value="1"/>
</dbReference>
<dbReference type="GO" id="GO:0019254">
    <property type="term" value="P:carnitine metabolic process, CoA-linked"/>
    <property type="evidence" value="ECO:0007669"/>
    <property type="project" value="TreeGrafter"/>
</dbReference>
<dbReference type="GO" id="GO:0033539">
    <property type="term" value="P:fatty acid beta-oxidation using acyl-CoA dehydrogenase"/>
    <property type="evidence" value="ECO:0007669"/>
    <property type="project" value="TreeGrafter"/>
</dbReference>
<dbReference type="InterPro" id="IPR009075">
    <property type="entry name" value="AcylCo_DH/oxidase_C"/>
</dbReference>
<dbReference type="Pfam" id="PF00441">
    <property type="entry name" value="Acyl-CoA_dh_1"/>
    <property type="match status" value="1"/>
</dbReference>
<keyword evidence="1" id="KW-0285">Flavoprotein</keyword>
<dbReference type="GO" id="GO:0042758">
    <property type="term" value="P:long-chain fatty acid catabolic process"/>
    <property type="evidence" value="ECO:0007669"/>
    <property type="project" value="TreeGrafter"/>
</dbReference>
<sequence length="95" mass="10756">MAEMKSDIAVGRAFVDRCIELHNEKKLDGSTASVAKYWVSELQNKIANQCVQLHGGWGYMMEYPIAKAYVDARVQPIYGGSNEIMKELISRQIFN</sequence>
<feature type="domain" description="Acyl-CoA dehydrogenase/oxidase C-terminal" evidence="3">
    <location>
        <begin position="1"/>
        <end position="93"/>
    </location>
</feature>
<evidence type="ECO:0000256" key="2">
    <source>
        <dbReference type="ARBA" id="ARBA00023002"/>
    </source>
</evidence>
<dbReference type="InterPro" id="IPR050741">
    <property type="entry name" value="Acyl-CoA_dehydrogenase"/>
</dbReference>
<dbReference type="EMBL" id="CAXITT010000772">
    <property type="protein sequence ID" value="CAL1546110.1"/>
    <property type="molecule type" value="Genomic_DNA"/>
</dbReference>
<keyword evidence="5" id="KW-1185">Reference proteome</keyword>